<comment type="caution">
    <text evidence="1">The sequence shown here is derived from an EMBL/GenBank/DDBJ whole genome shotgun (WGS) entry which is preliminary data.</text>
</comment>
<proteinExistence type="predicted"/>
<sequence>MRSTCVRCTVRRCRGARVAETAPGHSEFIGTGGSLYYLRHASILSGSDQVALEIRDRTTGRVEQRVPMVRGADYEIDALQGRILLTRPLAQVSRENLRRISRDVPLDGYEQRLIVDYEWVPTGFDSDDITAGVRGKHWART</sequence>
<name>A0A9P7C007_RHIOR</name>
<evidence type="ECO:0000313" key="2">
    <source>
        <dbReference type="Proteomes" id="UP000717996"/>
    </source>
</evidence>
<evidence type="ECO:0000313" key="1">
    <source>
        <dbReference type="EMBL" id="KAG1529652.1"/>
    </source>
</evidence>
<accession>A0A9P7C007</accession>
<dbReference type="AlphaFoldDB" id="A0A9P7C007"/>
<protein>
    <submittedName>
        <fullName evidence="1">Uncharacterized protein</fullName>
    </submittedName>
</protein>
<dbReference type="EMBL" id="JAANIT010007703">
    <property type="protein sequence ID" value="KAG1529652.1"/>
    <property type="molecule type" value="Genomic_DNA"/>
</dbReference>
<gene>
    <name evidence="1" type="ORF">G6F51_014078</name>
</gene>
<reference evidence="1" key="1">
    <citation type="journal article" date="2020" name="Microb. Genom.">
        <title>Genetic diversity of clinical and environmental Mucorales isolates obtained from an investigation of mucormycosis cases among solid organ transplant recipients.</title>
        <authorList>
            <person name="Nguyen M.H."/>
            <person name="Kaul D."/>
            <person name="Muto C."/>
            <person name="Cheng S.J."/>
            <person name="Richter R.A."/>
            <person name="Bruno V.M."/>
            <person name="Liu G."/>
            <person name="Beyhan S."/>
            <person name="Sundermann A.J."/>
            <person name="Mounaud S."/>
            <person name="Pasculle A.W."/>
            <person name="Nierman W.C."/>
            <person name="Driscoll E."/>
            <person name="Cumbie R."/>
            <person name="Clancy C.J."/>
            <person name="Dupont C.L."/>
        </authorList>
    </citation>
    <scope>NUCLEOTIDE SEQUENCE</scope>
    <source>
        <strain evidence="1">GL16</strain>
    </source>
</reference>
<dbReference type="Proteomes" id="UP000717996">
    <property type="component" value="Unassembled WGS sequence"/>
</dbReference>
<organism evidence="1 2">
    <name type="scientific">Rhizopus oryzae</name>
    <name type="common">Mucormycosis agent</name>
    <name type="synonym">Rhizopus arrhizus var. delemar</name>
    <dbReference type="NCBI Taxonomy" id="64495"/>
    <lineage>
        <taxon>Eukaryota</taxon>
        <taxon>Fungi</taxon>
        <taxon>Fungi incertae sedis</taxon>
        <taxon>Mucoromycota</taxon>
        <taxon>Mucoromycotina</taxon>
        <taxon>Mucoromycetes</taxon>
        <taxon>Mucorales</taxon>
        <taxon>Mucorineae</taxon>
        <taxon>Rhizopodaceae</taxon>
        <taxon>Rhizopus</taxon>
    </lineage>
</organism>